<dbReference type="Pfam" id="PF00106">
    <property type="entry name" value="adh_short"/>
    <property type="match status" value="1"/>
</dbReference>
<feature type="non-terminal residue" evidence="4">
    <location>
        <position position="1"/>
    </location>
</feature>
<dbReference type="PANTHER" id="PTHR24320:SF282">
    <property type="entry name" value="WW DOMAIN-CONTAINING OXIDOREDUCTASE"/>
    <property type="match status" value="1"/>
</dbReference>
<keyword evidence="2" id="KW-0521">NADP</keyword>
<accession>A0AAD7FFQ6</accession>
<dbReference type="Gene3D" id="3.40.50.720">
    <property type="entry name" value="NAD(P)-binding Rossmann-like Domain"/>
    <property type="match status" value="1"/>
</dbReference>
<dbReference type="SUPFAM" id="SSF51735">
    <property type="entry name" value="NAD(P)-binding Rossmann-fold domains"/>
    <property type="match status" value="1"/>
</dbReference>
<keyword evidence="5" id="KW-1185">Reference proteome</keyword>
<reference evidence="4" key="1">
    <citation type="submission" date="2023-03" db="EMBL/GenBank/DDBJ databases">
        <title>Massive genome expansion in bonnet fungi (Mycena s.s.) driven by repeated elements and novel gene families across ecological guilds.</title>
        <authorList>
            <consortium name="Lawrence Berkeley National Laboratory"/>
            <person name="Harder C.B."/>
            <person name="Miyauchi S."/>
            <person name="Viragh M."/>
            <person name="Kuo A."/>
            <person name="Thoen E."/>
            <person name="Andreopoulos B."/>
            <person name="Lu D."/>
            <person name="Skrede I."/>
            <person name="Drula E."/>
            <person name="Henrissat B."/>
            <person name="Morin E."/>
            <person name="Kohler A."/>
            <person name="Barry K."/>
            <person name="LaButti K."/>
            <person name="Morin E."/>
            <person name="Salamov A."/>
            <person name="Lipzen A."/>
            <person name="Mereny Z."/>
            <person name="Hegedus B."/>
            <person name="Baldrian P."/>
            <person name="Stursova M."/>
            <person name="Weitz H."/>
            <person name="Taylor A."/>
            <person name="Grigoriev I.V."/>
            <person name="Nagy L.G."/>
            <person name="Martin F."/>
            <person name="Kauserud H."/>
        </authorList>
    </citation>
    <scope>NUCLEOTIDE SEQUENCE</scope>
    <source>
        <strain evidence="4">9284</strain>
    </source>
</reference>
<dbReference type="EMBL" id="JARKIF010000016">
    <property type="protein sequence ID" value="KAJ7621313.1"/>
    <property type="molecule type" value="Genomic_DNA"/>
</dbReference>
<dbReference type="AlphaFoldDB" id="A0AAD7FFQ6"/>
<evidence type="ECO:0000313" key="4">
    <source>
        <dbReference type="EMBL" id="KAJ7621313.1"/>
    </source>
</evidence>
<evidence type="ECO:0000313" key="5">
    <source>
        <dbReference type="Proteomes" id="UP001221142"/>
    </source>
</evidence>
<evidence type="ECO:0008006" key="6">
    <source>
        <dbReference type="Google" id="ProtNLM"/>
    </source>
</evidence>
<name>A0AAD7FFQ6_9AGAR</name>
<dbReference type="Proteomes" id="UP001221142">
    <property type="component" value="Unassembled WGS sequence"/>
</dbReference>
<evidence type="ECO:0000256" key="2">
    <source>
        <dbReference type="ARBA" id="ARBA00022857"/>
    </source>
</evidence>
<evidence type="ECO:0000256" key="3">
    <source>
        <dbReference type="ARBA" id="ARBA00023002"/>
    </source>
</evidence>
<dbReference type="GO" id="GO:0016491">
    <property type="term" value="F:oxidoreductase activity"/>
    <property type="evidence" value="ECO:0007669"/>
    <property type="project" value="UniProtKB-KW"/>
</dbReference>
<keyword evidence="3" id="KW-0560">Oxidoreductase</keyword>
<evidence type="ECO:0000256" key="1">
    <source>
        <dbReference type="ARBA" id="ARBA00006484"/>
    </source>
</evidence>
<protein>
    <recommendedName>
        <fullName evidence="6">NAD(P)-binding protein</fullName>
    </recommendedName>
</protein>
<dbReference type="InterPro" id="IPR036291">
    <property type="entry name" value="NAD(P)-bd_dom_sf"/>
</dbReference>
<sequence length="335" mass="36251">MGIPFSIRKATPANVGPFLVQSYFCGRPKWSEQEIPDLAGQVAVVTGGNAGLGKQTVRALLQHNAKVYMACRSRVKAEAVIAELKELTGKEAIFLEMDLADLASVKRAADEFLSKEERLNILYNNGGIMCPPIELVSKDGFDLTFGTNVVGHFYLTKLLLPALRAAAVADASTGGRVVNLTSNAHYIAVPRYDTFKDGPARKKKLTPGDAYFQSKWANAVFAMELARRYGEEGIVSSAVNPGNLKTELAQSTRGLLSLSTSTLMIWPVEWGVLGQLWAGTSPEGAQLNGKYVAPWAKHGKARADVYDSKTGGELWAWLEGQMPAEALKDEVVSTS</sequence>
<gene>
    <name evidence="4" type="ORF">FB45DRAFT_992302</name>
</gene>
<comment type="similarity">
    <text evidence="1">Belongs to the short-chain dehydrogenases/reductases (SDR) family.</text>
</comment>
<organism evidence="4 5">
    <name type="scientific">Roridomyces roridus</name>
    <dbReference type="NCBI Taxonomy" id="1738132"/>
    <lineage>
        <taxon>Eukaryota</taxon>
        <taxon>Fungi</taxon>
        <taxon>Dikarya</taxon>
        <taxon>Basidiomycota</taxon>
        <taxon>Agaricomycotina</taxon>
        <taxon>Agaricomycetes</taxon>
        <taxon>Agaricomycetidae</taxon>
        <taxon>Agaricales</taxon>
        <taxon>Marasmiineae</taxon>
        <taxon>Mycenaceae</taxon>
        <taxon>Roridomyces</taxon>
    </lineage>
</organism>
<comment type="caution">
    <text evidence="4">The sequence shown here is derived from an EMBL/GenBank/DDBJ whole genome shotgun (WGS) entry which is preliminary data.</text>
</comment>
<dbReference type="PRINTS" id="PR00081">
    <property type="entry name" value="GDHRDH"/>
</dbReference>
<dbReference type="PANTHER" id="PTHR24320">
    <property type="entry name" value="RETINOL DEHYDROGENASE"/>
    <property type="match status" value="1"/>
</dbReference>
<dbReference type="InterPro" id="IPR002347">
    <property type="entry name" value="SDR_fam"/>
</dbReference>
<proteinExistence type="inferred from homology"/>